<keyword evidence="1" id="KW-0238">DNA-binding</keyword>
<dbReference type="CDD" id="cd17535">
    <property type="entry name" value="REC_NarL-like"/>
    <property type="match status" value="1"/>
</dbReference>
<dbReference type="PANTHER" id="PTHR43214:SF43">
    <property type="entry name" value="TWO-COMPONENT RESPONSE REGULATOR"/>
    <property type="match status" value="1"/>
</dbReference>
<keyword evidence="2" id="KW-0597">Phosphoprotein</keyword>
<evidence type="ECO:0000313" key="4">
    <source>
        <dbReference type="EMBL" id="AMD02139.1"/>
    </source>
</evidence>
<dbReference type="STRING" id="507626.LOKO_03092"/>
<dbReference type="SMART" id="SM00448">
    <property type="entry name" value="REC"/>
    <property type="match status" value="1"/>
</dbReference>
<dbReference type="SUPFAM" id="SSF52172">
    <property type="entry name" value="CheY-like"/>
    <property type="match status" value="1"/>
</dbReference>
<dbReference type="EMBL" id="CP014226">
    <property type="protein sequence ID" value="AMD02139.1"/>
    <property type="molecule type" value="Genomic_DNA"/>
</dbReference>
<evidence type="ECO:0000256" key="1">
    <source>
        <dbReference type="ARBA" id="ARBA00023125"/>
    </source>
</evidence>
<dbReference type="Proteomes" id="UP000063387">
    <property type="component" value="Chromosome"/>
</dbReference>
<organism evidence="4 5">
    <name type="scientific">Halomonas chromatireducens</name>
    <dbReference type="NCBI Taxonomy" id="507626"/>
    <lineage>
        <taxon>Bacteria</taxon>
        <taxon>Pseudomonadati</taxon>
        <taxon>Pseudomonadota</taxon>
        <taxon>Gammaproteobacteria</taxon>
        <taxon>Oceanospirillales</taxon>
        <taxon>Halomonadaceae</taxon>
        <taxon>Halomonas</taxon>
    </lineage>
</organism>
<dbReference type="Gene3D" id="3.40.50.2300">
    <property type="match status" value="1"/>
</dbReference>
<evidence type="ECO:0000259" key="3">
    <source>
        <dbReference type="PROSITE" id="PS50110"/>
    </source>
</evidence>
<dbReference type="RefSeq" id="WP_083517743.1">
    <property type="nucleotide sequence ID" value="NZ_CP014226.1"/>
</dbReference>
<accession>A0A120JWL5</accession>
<gene>
    <name evidence="4" type="primary">degU_3</name>
    <name evidence="4" type="ORF">LOKO_03092</name>
</gene>
<dbReference type="InterPro" id="IPR058245">
    <property type="entry name" value="NreC/VraR/RcsB-like_REC"/>
</dbReference>
<feature type="modified residue" description="4-aspartylphosphate" evidence="2">
    <location>
        <position position="54"/>
    </location>
</feature>
<dbReference type="KEGG" id="hco:LOKO_03092"/>
<dbReference type="InterPro" id="IPR001789">
    <property type="entry name" value="Sig_transdc_resp-reg_receiver"/>
</dbReference>
<dbReference type="InterPro" id="IPR011006">
    <property type="entry name" value="CheY-like_superfamily"/>
</dbReference>
<evidence type="ECO:0000313" key="5">
    <source>
        <dbReference type="Proteomes" id="UP000063387"/>
    </source>
</evidence>
<feature type="domain" description="Response regulatory" evidence="3">
    <location>
        <begin position="3"/>
        <end position="119"/>
    </location>
</feature>
<name>A0A120JWL5_9GAMM</name>
<sequence>MIKVLVVEDHAFMRDMLQEFIDQEEDLEVCETVESGEVALESLKEMTPDLVLVDLSLGGINGLDLIKSIKVKYPAMKCAILSGHGERHYVDQAFEAGAEGYILKGDPDELPGSIRQMMQGRRYVSKTL</sequence>
<dbReference type="GO" id="GO:0000160">
    <property type="term" value="P:phosphorelay signal transduction system"/>
    <property type="evidence" value="ECO:0007669"/>
    <property type="project" value="InterPro"/>
</dbReference>
<dbReference type="PATRIC" id="fig|507626.3.peg.3087"/>
<dbReference type="PANTHER" id="PTHR43214">
    <property type="entry name" value="TWO-COMPONENT RESPONSE REGULATOR"/>
    <property type="match status" value="1"/>
</dbReference>
<dbReference type="Pfam" id="PF00072">
    <property type="entry name" value="Response_reg"/>
    <property type="match status" value="1"/>
</dbReference>
<proteinExistence type="predicted"/>
<keyword evidence="5" id="KW-1185">Reference proteome</keyword>
<dbReference type="PROSITE" id="PS50110">
    <property type="entry name" value="RESPONSE_REGULATORY"/>
    <property type="match status" value="1"/>
</dbReference>
<dbReference type="GO" id="GO:0003677">
    <property type="term" value="F:DNA binding"/>
    <property type="evidence" value="ECO:0007669"/>
    <property type="project" value="UniProtKB-KW"/>
</dbReference>
<protein>
    <submittedName>
        <fullName evidence="4">Transcriptional regulatory protein DegU</fullName>
    </submittedName>
</protein>
<evidence type="ECO:0000256" key="2">
    <source>
        <dbReference type="PROSITE-ProRule" id="PRU00169"/>
    </source>
</evidence>
<dbReference type="OrthoDB" id="9796655at2"/>
<reference evidence="4 5" key="2">
    <citation type="submission" date="2016-02" db="EMBL/GenBank/DDBJ databases">
        <authorList>
            <person name="Wen L."/>
            <person name="He K."/>
            <person name="Yang H."/>
        </authorList>
    </citation>
    <scope>NUCLEOTIDE SEQUENCE [LARGE SCALE GENOMIC DNA]</scope>
    <source>
        <strain evidence="4 5">AGD 8-3</strain>
    </source>
</reference>
<dbReference type="AlphaFoldDB" id="A0A120JWL5"/>
<reference evidence="4 5" key="1">
    <citation type="journal article" date="2016" name="Genome Announc.">
        <title>Draft Genome Sequence of 'Halomonas chromatireducens' Strain AGD 8-3, a Haloalkaliphilic Chromate- and Selenite-Reducing Gammaproteobacterium.</title>
        <authorList>
            <person name="Sharko F.S."/>
            <person name="Shapovalova A.A."/>
            <person name="Tsygankova S.V."/>
            <person name="Komova A.V."/>
            <person name="Boulygina E.S."/>
            <person name="Teslyuk A.B."/>
            <person name="Gotovtsev P.M."/>
            <person name="Namsaraev Z.B."/>
            <person name="Khijniak T.V."/>
            <person name="Nedoluzhko A.V."/>
            <person name="Vasilov R.G."/>
        </authorList>
    </citation>
    <scope>NUCLEOTIDE SEQUENCE [LARGE SCALE GENOMIC DNA]</scope>
    <source>
        <strain evidence="4 5">AGD 8-3</strain>
    </source>
</reference>
<dbReference type="InterPro" id="IPR039420">
    <property type="entry name" value="WalR-like"/>
</dbReference>